<evidence type="ECO:0000313" key="1">
    <source>
        <dbReference type="EMBL" id="EFV15056.1"/>
    </source>
</evidence>
<sequence length="213" mass="22938">MSSSFDLLDYGSQVYAKVDALSSEKQLLFEAGLCEVLYTLVAAVAKDEDPRRLAAYRHGLDVIRRAAQGEAQPESAVAQARDAVDSLIPDDDAPGWGWTTPLWQNAGISVYYTLGVVAGDEEAGFPLSHYVEAADYVAQSTSGLDTPLPGIEREPVVVQARQIVADMVQALENMDLSPDAVAGYYGQLAGDGRYLASIAERLRDEARARGVNI</sequence>
<dbReference type="HOGENOM" id="CLU_1293574_0_0_11"/>
<comment type="caution">
    <text evidence="1">The sequence shown here is derived from an EMBL/GenBank/DDBJ whole genome shotgun (WGS) entry which is preliminary data.</text>
</comment>
<protein>
    <submittedName>
        <fullName evidence="1">Uncharacterized protein</fullName>
    </submittedName>
</protein>
<dbReference type="AlphaFoldDB" id="E5XKR3"/>
<dbReference type="InterPro" id="IPR023381">
    <property type="entry name" value="YP001051499.1-like_dom_sf"/>
</dbReference>
<name>E5XKR3_SEGRC</name>
<accession>E5XKR3</accession>
<organism evidence="1 2">
    <name type="scientific">Segniliparus rugosus (strain ATCC BAA-974 / DSM 45345 / CCUG 50838 / CIP 108380 / JCM 13579 / CDC 945)</name>
    <dbReference type="NCBI Taxonomy" id="679197"/>
    <lineage>
        <taxon>Bacteria</taxon>
        <taxon>Bacillati</taxon>
        <taxon>Actinomycetota</taxon>
        <taxon>Actinomycetes</taxon>
        <taxon>Mycobacteriales</taxon>
        <taxon>Segniliparaceae</taxon>
        <taxon>Segniliparus</taxon>
    </lineage>
</organism>
<dbReference type="Proteomes" id="UP000004816">
    <property type="component" value="Unassembled WGS sequence"/>
</dbReference>
<evidence type="ECO:0000313" key="2">
    <source>
        <dbReference type="Proteomes" id="UP000004816"/>
    </source>
</evidence>
<dbReference type="RefSeq" id="WP_007466749.1">
    <property type="nucleotide sequence ID" value="NZ_KI391954.1"/>
</dbReference>
<dbReference type="EMBL" id="ACZI02000003">
    <property type="protein sequence ID" value="EFV15056.1"/>
    <property type="molecule type" value="Genomic_DNA"/>
</dbReference>
<dbReference type="STRING" id="679197.HMPREF9336_00082"/>
<proteinExistence type="predicted"/>
<dbReference type="OrthoDB" id="9821810at2"/>
<gene>
    <name evidence="1" type="ORF">HMPREF9336_00082</name>
</gene>
<keyword evidence="2" id="KW-1185">Reference proteome</keyword>
<reference evidence="1 2" key="1">
    <citation type="journal article" date="2011" name="Stand. Genomic Sci.">
        <title>High quality draft genome sequence of Segniliparus rugosus CDC 945(T)= (ATCC BAA-974(T)).</title>
        <authorList>
            <person name="Earl A.M."/>
            <person name="Desjardins C.A."/>
            <person name="Fitzgerald M.G."/>
            <person name="Arachchi H.M."/>
            <person name="Zeng Q."/>
            <person name="Mehta T."/>
            <person name="Griggs A."/>
            <person name="Birren B.W."/>
            <person name="Toney N.C."/>
            <person name="Carr J."/>
            <person name="Posey J."/>
            <person name="Butler W.R."/>
        </authorList>
    </citation>
    <scope>NUCLEOTIDE SEQUENCE [LARGE SCALE GENOMIC DNA]</scope>
    <source>
        <strain evidence="2">ATCC BAA-974 / DSM 45345 / CCUG 50838 / CIP 108380 / JCM 13579 / CDC 945</strain>
    </source>
</reference>
<dbReference type="Gene3D" id="1.20.1590.10">
    <property type="entry name" value="YP_001051499.1 domain like"/>
    <property type="match status" value="1"/>
</dbReference>